<keyword evidence="9" id="KW-0067">ATP-binding</keyword>
<dbReference type="InterPro" id="IPR036097">
    <property type="entry name" value="HisK_dim/P_sf"/>
</dbReference>
<dbReference type="SMART" id="SM00387">
    <property type="entry name" value="HATPase_c"/>
    <property type="match status" value="1"/>
</dbReference>
<keyword evidence="6" id="KW-0808">Transferase</keyword>
<keyword evidence="5" id="KW-0597">Phosphoprotein</keyword>
<keyword evidence="4" id="KW-1003">Cell membrane</keyword>
<dbReference type="Gene3D" id="3.30.565.10">
    <property type="entry name" value="Histidine kinase-like ATPase, C-terminal domain"/>
    <property type="match status" value="1"/>
</dbReference>
<proteinExistence type="predicted"/>
<sequence>MDTENLAAQLLIANQDKAKFEAELILANIELGFQNEEKLKRAAELTIANNALDLLNKEKTKRAAELIIADKEFIFQIAEKEKLAAELVIAYTQLDAQNREREKRAAELILANTELIFQNKEKEKRAAELIVANEELLLQNRLKEKLAEELIIANKELIFQNLEKEKRADELIIANKKLVFENQEKGKRAAELIIANIELDFQDEEKEKRAAELLIALKELGYQDEEKSKRAAELIIANRELLVQKLEKERRAVAEAKKDEFFNMVSHEFKTPLTNIKVIHQLLEKKTDKADKLYPFLANASNSIKRLEKLIADLLDVTKINSGQIDLNITAFYFADALTNSIANVELTANQHEIILENSVELLYSGDQFRIEQVLINLLNNAIKYSPDARQVIVNAKVAKGRIEVCVKDFGVGIAATDIDNLFQRFYRVSKTAIQFQGVGLGLYIASEIIKKHKGTFSIQSEPGKGSTFCFSLPLNQTL</sequence>
<dbReference type="RefSeq" id="WP_096357105.1">
    <property type="nucleotide sequence ID" value="NZ_AP017313.1"/>
</dbReference>
<evidence type="ECO:0000313" key="15">
    <source>
        <dbReference type="Proteomes" id="UP000539265"/>
    </source>
</evidence>
<accession>A0A839SAS3</accession>
<evidence type="ECO:0000256" key="9">
    <source>
        <dbReference type="ARBA" id="ARBA00022840"/>
    </source>
</evidence>
<evidence type="ECO:0000256" key="7">
    <source>
        <dbReference type="ARBA" id="ARBA00022741"/>
    </source>
</evidence>
<protein>
    <recommendedName>
        <fullName evidence="3">histidine kinase</fullName>
        <ecNumber evidence="3">2.7.13.3</ecNumber>
    </recommendedName>
</protein>
<evidence type="ECO:0000256" key="12">
    <source>
        <dbReference type="SAM" id="Coils"/>
    </source>
</evidence>
<feature type="domain" description="Histidine kinase" evidence="13">
    <location>
        <begin position="264"/>
        <end position="477"/>
    </location>
</feature>
<feature type="coiled-coil region" evidence="12">
    <location>
        <begin position="187"/>
        <end position="214"/>
    </location>
</feature>
<keyword evidence="7" id="KW-0547">Nucleotide-binding</keyword>
<dbReference type="SMART" id="SM00388">
    <property type="entry name" value="HisKA"/>
    <property type="match status" value="1"/>
</dbReference>
<evidence type="ECO:0000256" key="11">
    <source>
        <dbReference type="ARBA" id="ARBA00023136"/>
    </source>
</evidence>
<dbReference type="Gene3D" id="1.10.287.130">
    <property type="match status" value="1"/>
</dbReference>
<keyword evidence="10" id="KW-0902">Two-component regulatory system</keyword>
<dbReference type="InterPro" id="IPR005467">
    <property type="entry name" value="His_kinase_dom"/>
</dbReference>
<evidence type="ECO:0000256" key="8">
    <source>
        <dbReference type="ARBA" id="ARBA00022777"/>
    </source>
</evidence>
<dbReference type="InterPro" id="IPR004358">
    <property type="entry name" value="Sig_transdc_His_kin-like_C"/>
</dbReference>
<dbReference type="EMBL" id="JACHWX010000002">
    <property type="protein sequence ID" value="MBB3054343.1"/>
    <property type="molecule type" value="Genomic_DNA"/>
</dbReference>
<dbReference type="Pfam" id="PF02518">
    <property type="entry name" value="HATPase_c"/>
    <property type="match status" value="1"/>
</dbReference>
<evidence type="ECO:0000256" key="4">
    <source>
        <dbReference type="ARBA" id="ARBA00022475"/>
    </source>
</evidence>
<keyword evidence="11" id="KW-0472">Membrane</keyword>
<dbReference type="InterPro" id="IPR050736">
    <property type="entry name" value="Sensor_HK_Regulatory"/>
</dbReference>
<comment type="catalytic activity">
    <reaction evidence="1">
        <text>ATP + protein L-histidine = ADP + protein N-phospho-L-histidine.</text>
        <dbReference type="EC" id="2.7.13.3"/>
    </reaction>
</comment>
<dbReference type="AlphaFoldDB" id="A0A839SAS3"/>
<dbReference type="GO" id="GO:0000155">
    <property type="term" value="F:phosphorelay sensor kinase activity"/>
    <property type="evidence" value="ECO:0007669"/>
    <property type="project" value="InterPro"/>
</dbReference>
<dbReference type="PROSITE" id="PS50109">
    <property type="entry name" value="HIS_KIN"/>
    <property type="match status" value="1"/>
</dbReference>
<evidence type="ECO:0000256" key="2">
    <source>
        <dbReference type="ARBA" id="ARBA00004236"/>
    </source>
</evidence>
<dbReference type="SUPFAM" id="SSF47384">
    <property type="entry name" value="Homodimeric domain of signal transducing histidine kinase"/>
    <property type="match status" value="1"/>
</dbReference>
<dbReference type="PANTHER" id="PTHR43711:SF31">
    <property type="entry name" value="HISTIDINE KINASE"/>
    <property type="match status" value="1"/>
</dbReference>
<dbReference type="FunFam" id="3.30.565.10:FF:000023">
    <property type="entry name" value="PAS domain-containing sensor histidine kinase"/>
    <property type="match status" value="1"/>
</dbReference>
<organism evidence="14 15">
    <name type="scientific">Mucilaginibacter gotjawali</name>
    <dbReference type="NCBI Taxonomy" id="1550579"/>
    <lineage>
        <taxon>Bacteria</taxon>
        <taxon>Pseudomonadati</taxon>
        <taxon>Bacteroidota</taxon>
        <taxon>Sphingobacteriia</taxon>
        <taxon>Sphingobacteriales</taxon>
        <taxon>Sphingobacteriaceae</taxon>
        <taxon>Mucilaginibacter</taxon>
    </lineage>
</organism>
<dbReference type="SUPFAM" id="SSF55874">
    <property type="entry name" value="ATPase domain of HSP90 chaperone/DNA topoisomerase II/histidine kinase"/>
    <property type="match status" value="1"/>
</dbReference>
<dbReference type="CDD" id="cd00075">
    <property type="entry name" value="HATPase"/>
    <property type="match status" value="1"/>
</dbReference>
<dbReference type="InterPro" id="IPR003594">
    <property type="entry name" value="HATPase_dom"/>
</dbReference>
<dbReference type="EC" id="2.7.13.3" evidence="3"/>
<dbReference type="InterPro" id="IPR036890">
    <property type="entry name" value="HATPase_C_sf"/>
</dbReference>
<dbReference type="CDD" id="cd00082">
    <property type="entry name" value="HisKA"/>
    <property type="match status" value="1"/>
</dbReference>
<keyword evidence="15" id="KW-1185">Reference proteome</keyword>
<keyword evidence="12" id="KW-0175">Coiled coil</keyword>
<dbReference type="GO" id="GO:0005886">
    <property type="term" value="C:plasma membrane"/>
    <property type="evidence" value="ECO:0007669"/>
    <property type="project" value="UniProtKB-SubCell"/>
</dbReference>
<comment type="subcellular location">
    <subcellularLocation>
        <location evidence="2">Cell membrane</location>
    </subcellularLocation>
</comment>
<keyword evidence="8 14" id="KW-0418">Kinase</keyword>
<name>A0A839SAS3_9SPHI</name>
<evidence type="ECO:0000256" key="5">
    <source>
        <dbReference type="ARBA" id="ARBA00022553"/>
    </source>
</evidence>
<dbReference type="PANTHER" id="PTHR43711">
    <property type="entry name" value="TWO-COMPONENT HISTIDINE KINASE"/>
    <property type="match status" value="1"/>
</dbReference>
<dbReference type="GO" id="GO:0005524">
    <property type="term" value="F:ATP binding"/>
    <property type="evidence" value="ECO:0007669"/>
    <property type="project" value="UniProtKB-KW"/>
</dbReference>
<gene>
    <name evidence="14" type="ORF">FHS11_000753</name>
</gene>
<evidence type="ECO:0000256" key="10">
    <source>
        <dbReference type="ARBA" id="ARBA00023012"/>
    </source>
</evidence>
<dbReference type="InterPro" id="IPR003661">
    <property type="entry name" value="HisK_dim/P_dom"/>
</dbReference>
<evidence type="ECO:0000256" key="6">
    <source>
        <dbReference type="ARBA" id="ARBA00022679"/>
    </source>
</evidence>
<reference evidence="14" key="1">
    <citation type="submission" date="2020-08" db="EMBL/GenBank/DDBJ databases">
        <title>Genomic Encyclopedia of Type Strains, Phase III (KMG-III): the genomes of soil and plant-associated and newly described type strains.</title>
        <authorList>
            <person name="Whitman W."/>
        </authorList>
    </citation>
    <scope>NUCLEOTIDE SEQUENCE [LARGE SCALE GENOMIC DNA]</scope>
    <source>
        <strain evidence="14">CECT 8628</strain>
    </source>
</reference>
<dbReference type="Proteomes" id="UP000539265">
    <property type="component" value="Unassembled WGS sequence"/>
</dbReference>
<evidence type="ECO:0000313" key="14">
    <source>
        <dbReference type="EMBL" id="MBB3054343.1"/>
    </source>
</evidence>
<evidence type="ECO:0000259" key="13">
    <source>
        <dbReference type="PROSITE" id="PS50109"/>
    </source>
</evidence>
<evidence type="ECO:0000256" key="3">
    <source>
        <dbReference type="ARBA" id="ARBA00012438"/>
    </source>
</evidence>
<dbReference type="Pfam" id="PF00512">
    <property type="entry name" value="HisKA"/>
    <property type="match status" value="1"/>
</dbReference>
<dbReference type="OrthoDB" id="9766459at2"/>
<dbReference type="PRINTS" id="PR00344">
    <property type="entry name" value="BCTRLSENSOR"/>
</dbReference>
<evidence type="ECO:0000256" key="1">
    <source>
        <dbReference type="ARBA" id="ARBA00000085"/>
    </source>
</evidence>
<comment type="caution">
    <text evidence="14">The sequence shown here is derived from an EMBL/GenBank/DDBJ whole genome shotgun (WGS) entry which is preliminary data.</text>
</comment>